<feature type="transmembrane region" description="Helical" evidence="1">
    <location>
        <begin position="93"/>
        <end position="112"/>
    </location>
</feature>
<keyword evidence="3" id="KW-1185">Reference proteome</keyword>
<keyword evidence="1" id="KW-0472">Membrane</keyword>
<accession>A0ABN2B7G8</accession>
<proteinExistence type="predicted"/>
<dbReference type="RefSeq" id="WP_344176518.1">
    <property type="nucleotide sequence ID" value="NZ_BAAANC010000002.1"/>
</dbReference>
<keyword evidence="1" id="KW-0812">Transmembrane</keyword>
<evidence type="ECO:0000256" key="1">
    <source>
        <dbReference type="SAM" id="Phobius"/>
    </source>
</evidence>
<name>A0ABN2B7G8_9ACTN</name>
<reference evidence="2 3" key="1">
    <citation type="journal article" date="2019" name="Int. J. Syst. Evol. Microbiol.">
        <title>The Global Catalogue of Microorganisms (GCM) 10K type strain sequencing project: providing services to taxonomists for standard genome sequencing and annotation.</title>
        <authorList>
            <consortium name="The Broad Institute Genomics Platform"/>
            <consortium name="The Broad Institute Genome Sequencing Center for Infectious Disease"/>
            <person name="Wu L."/>
            <person name="Ma J."/>
        </authorList>
    </citation>
    <scope>NUCLEOTIDE SEQUENCE [LARGE SCALE GENOMIC DNA]</scope>
    <source>
        <strain evidence="2 3">JCM 14303</strain>
    </source>
</reference>
<keyword evidence="1" id="KW-1133">Transmembrane helix</keyword>
<organism evidence="2 3">
    <name type="scientific">Kribbella lupini</name>
    <dbReference type="NCBI Taxonomy" id="291602"/>
    <lineage>
        <taxon>Bacteria</taxon>
        <taxon>Bacillati</taxon>
        <taxon>Actinomycetota</taxon>
        <taxon>Actinomycetes</taxon>
        <taxon>Propionibacteriales</taxon>
        <taxon>Kribbellaceae</taxon>
        <taxon>Kribbella</taxon>
    </lineage>
</organism>
<dbReference type="Proteomes" id="UP001500363">
    <property type="component" value="Unassembled WGS sequence"/>
</dbReference>
<protein>
    <recommendedName>
        <fullName evidence="4">CXXC-20-CXXC protein</fullName>
    </recommendedName>
</protein>
<dbReference type="EMBL" id="BAAANC010000002">
    <property type="protein sequence ID" value="GAA1535395.1"/>
    <property type="molecule type" value="Genomic_DNA"/>
</dbReference>
<gene>
    <name evidence="2" type="ORF">GCM10009741_42330</name>
</gene>
<feature type="transmembrane region" description="Helical" evidence="1">
    <location>
        <begin position="60"/>
        <end position="81"/>
    </location>
</feature>
<evidence type="ECO:0000313" key="2">
    <source>
        <dbReference type="EMBL" id="GAA1535395.1"/>
    </source>
</evidence>
<comment type="caution">
    <text evidence="2">The sequence shown here is derived from an EMBL/GenBank/DDBJ whole genome shotgun (WGS) entry which is preliminary data.</text>
</comment>
<sequence length="151" mass="17356">MTTDSCWFCGRPASVLDSRQVHLHRDVDEALLGMYAEWKATSVGVPRCHRCRLGHDVHRVVWWVLVVSAAVTGILLVASGASRLSGEAWADEWQLVLPVLWTLAWLGLWQVIRRPQVRWRWVAPRPERWAREHPAVLQLVDEGWLHRGGPF</sequence>
<evidence type="ECO:0008006" key="4">
    <source>
        <dbReference type="Google" id="ProtNLM"/>
    </source>
</evidence>
<evidence type="ECO:0000313" key="3">
    <source>
        <dbReference type="Proteomes" id="UP001500363"/>
    </source>
</evidence>